<feature type="region of interest" description="Disordered" evidence="1">
    <location>
        <begin position="492"/>
        <end position="571"/>
    </location>
</feature>
<reference evidence="2" key="2">
    <citation type="submission" date="2023-06" db="EMBL/GenBank/DDBJ databases">
        <authorList>
            <consortium name="Lawrence Berkeley National Laboratory"/>
            <person name="Haridas S."/>
            <person name="Hensen N."/>
            <person name="Bonometti L."/>
            <person name="Westerberg I."/>
            <person name="Brannstrom I.O."/>
            <person name="Guillou S."/>
            <person name="Cros-Aarteil S."/>
            <person name="Calhoun S."/>
            <person name="Kuo A."/>
            <person name="Mondo S."/>
            <person name="Pangilinan J."/>
            <person name="Riley R."/>
            <person name="Labutti K."/>
            <person name="Andreopoulos B."/>
            <person name="Lipzen A."/>
            <person name="Chen C."/>
            <person name="Yanf M."/>
            <person name="Daum C."/>
            <person name="Ng V."/>
            <person name="Clum A."/>
            <person name="Steindorff A."/>
            <person name="Ohm R."/>
            <person name="Martin F."/>
            <person name="Silar P."/>
            <person name="Natvig D."/>
            <person name="Lalanne C."/>
            <person name="Gautier V."/>
            <person name="Ament-Velasquez S.L."/>
            <person name="Kruys A."/>
            <person name="Hutchinson M.I."/>
            <person name="Powell A.J."/>
            <person name="Barry K."/>
            <person name="Miller A.N."/>
            <person name="Grigoriev I.V."/>
            <person name="Debuchy R."/>
            <person name="Gladieux P."/>
            <person name="Thoren M.H."/>
            <person name="Johannesson H."/>
        </authorList>
    </citation>
    <scope>NUCLEOTIDE SEQUENCE</scope>
    <source>
        <strain evidence="2">CBS 314.62</strain>
    </source>
</reference>
<dbReference type="EMBL" id="JAULSO010000004">
    <property type="protein sequence ID" value="KAK3684100.1"/>
    <property type="molecule type" value="Genomic_DNA"/>
</dbReference>
<sequence length="645" mass="70974">MQRKSPSTKNLSSLVILDRPLTSESSAPTPPNSALTPAAPAESLNSNLHSPPTPRRASLPEHLSPTVKLLPPPLTRVPPPLTPYPWVWRCHACRSVFRLGCTRRCLECGHQFCQFPEPPAADDAEKETSSKRRKTKRGKVTCYSEFDYPGWAAWGAFRRTVVVARRRNNNNNNRKSSSDLPTGNAETTTTGNTTATGTKGRRKRRRRSSAPEQVQPSASTIAVDPAKDTFAIWKLAPEVDPLCGTETGRMAWASLSDDECARVALRKERMFVQQQHDCSLHCDFPSECRTMVYKACAAGRAVVVDSGRRVVLVDSQPRESVVSVEYEEVDGMEYNGDDDNDQEMEDVLVMDLSKQKAERLEKLDLENPVPHDADEMDFSQPDIDFEIYTDEPDEPSQSPVPQPYDEGNLTFDDIINEYYIPSQPQTQQEPITSLSQSQTTTTPRRSPRLASLARTQLERDPTKGSTSLSWAQAKTNGWRSFAKVTQAIGMPTSLLGDNTNDDDALPEPDYRHSFVSPETSYTSDSSSSSTRSSPRSSNTSISTSIASSESLSSLSSQQDTHPTTSPTSTSIHHIHLHTNTATTITTITKDPKQGDLLRVILPVSPSDSPVSPLSVARERRSEGGGGGGDLGVLFQMQGGFMKGYI</sequence>
<feature type="compositionally biased region" description="Low complexity" evidence="1">
    <location>
        <begin position="516"/>
        <end position="571"/>
    </location>
</feature>
<feature type="compositionally biased region" description="Polar residues" evidence="1">
    <location>
        <begin position="22"/>
        <end position="35"/>
    </location>
</feature>
<name>A0AAE1C9G1_9PEZI</name>
<feature type="region of interest" description="Disordered" evidence="1">
    <location>
        <begin position="1"/>
        <end position="73"/>
    </location>
</feature>
<evidence type="ECO:0000313" key="2">
    <source>
        <dbReference type="EMBL" id="KAK3684100.1"/>
    </source>
</evidence>
<feature type="region of interest" description="Disordered" evidence="1">
    <location>
        <begin position="117"/>
        <end position="136"/>
    </location>
</feature>
<evidence type="ECO:0000313" key="3">
    <source>
        <dbReference type="Proteomes" id="UP001270362"/>
    </source>
</evidence>
<gene>
    <name evidence="2" type="ORF">B0T22DRAFT_539044</name>
</gene>
<feature type="compositionally biased region" description="Basic residues" evidence="1">
    <location>
        <begin position="199"/>
        <end position="208"/>
    </location>
</feature>
<feature type="compositionally biased region" description="Polar residues" evidence="1">
    <location>
        <begin position="422"/>
        <end position="431"/>
    </location>
</feature>
<comment type="caution">
    <text evidence="2">The sequence shown here is derived from an EMBL/GenBank/DDBJ whole genome shotgun (WGS) entry which is preliminary data.</text>
</comment>
<accession>A0AAE1C9G1</accession>
<feature type="region of interest" description="Disordered" evidence="1">
    <location>
        <begin position="422"/>
        <end position="471"/>
    </location>
</feature>
<protein>
    <submittedName>
        <fullName evidence="2">Uncharacterized protein</fullName>
    </submittedName>
</protein>
<feature type="compositionally biased region" description="Low complexity" evidence="1">
    <location>
        <begin position="182"/>
        <end position="198"/>
    </location>
</feature>
<feature type="region of interest" description="Disordered" evidence="1">
    <location>
        <begin position="387"/>
        <end position="409"/>
    </location>
</feature>
<feature type="compositionally biased region" description="Polar residues" evidence="1">
    <location>
        <begin position="210"/>
        <end position="220"/>
    </location>
</feature>
<organism evidence="2 3">
    <name type="scientific">Podospora appendiculata</name>
    <dbReference type="NCBI Taxonomy" id="314037"/>
    <lineage>
        <taxon>Eukaryota</taxon>
        <taxon>Fungi</taxon>
        <taxon>Dikarya</taxon>
        <taxon>Ascomycota</taxon>
        <taxon>Pezizomycotina</taxon>
        <taxon>Sordariomycetes</taxon>
        <taxon>Sordariomycetidae</taxon>
        <taxon>Sordariales</taxon>
        <taxon>Podosporaceae</taxon>
        <taxon>Podospora</taxon>
    </lineage>
</organism>
<dbReference type="Proteomes" id="UP001270362">
    <property type="component" value="Unassembled WGS sequence"/>
</dbReference>
<feature type="compositionally biased region" description="Polar residues" evidence="1">
    <location>
        <begin position="1"/>
        <end position="13"/>
    </location>
</feature>
<keyword evidence="3" id="KW-1185">Reference proteome</keyword>
<proteinExistence type="predicted"/>
<evidence type="ECO:0000256" key="1">
    <source>
        <dbReference type="SAM" id="MobiDB-lite"/>
    </source>
</evidence>
<reference evidence="2" key="1">
    <citation type="journal article" date="2023" name="Mol. Phylogenet. Evol.">
        <title>Genome-scale phylogeny and comparative genomics of the fungal order Sordariales.</title>
        <authorList>
            <person name="Hensen N."/>
            <person name="Bonometti L."/>
            <person name="Westerberg I."/>
            <person name="Brannstrom I.O."/>
            <person name="Guillou S."/>
            <person name="Cros-Aarteil S."/>
            <person name="Calhoun S."/>
            <person name="Haridas S."/>
            <person name="Kuo A."/>
            <person name="Mondo S."/>
            <person name="Pangilinan J."/>
            <person name="Riley R."/>
            <person name="LaButti K."/>
            <person name="Andreopoulos B."/>
            <person name="Lipzen A."/>
            <person name="Chen C."/>
            <person name="Yan M."/>
            <person name="Daum C."/>
            <person name="Ng V."/>
            <person name="Clum A."/>
            <person name="Steindorff A."/>
            <person name="Ohm R.A."/>
            <person name="Martin F."/>
            <person name="Silar P."/>
            <person name="Natvig D.O."/>
            <person name="Lalanne C."/>
            <person name="Gautier V."/>
            <person name="Ament-Velasquez S.L."/>
            <person name="Kruys A."/>
            <person name="Hutchinson M.I."/>
            <person name="Powell A.J."/>
            <person name="Barry K."/>
            <person name="Miller A.N."/>
            <person name="Grigoriev I.V."/>
            <person name="Debuchy R."/>
            <person name="Gladieux P."/>
            <person name="Hiltunen Thoren M."/>
            <person name="Johannesson H."/>
        </authorList>
    </citation>
    <scope>NUCLEOTIDE SEQUENCE</scope>
    <source>
        <strain evidence="2">CBS 314.62</strain>
    </source>
</reference>
<feature type="region of interest" description="Disordered" evidence="1">
    <location>
        <begin position="168"/>
        <end position="221"/>
    </location>
</feature>
<dbReference type="AlphaFoldDB" id="A0AAE1C9G1"/>
<feature type="region of interest" description="Disordered" evidence="1">
    <location>
        <begin position="607"/>
        <end position="630"/>
    </location>
</feature>
<feature type="compositionally biased region" description="Low complexity" evidence="1">
    <location>
        <begin position="432"/>
        <end position="444"/>
    </location>
</feature>